<sequence length="468" mass="51279">MTSTPVRKPIPWSTASSSSPLMDSDALSSTPSNPLADSVMSSNRDFPPNTPDRPAPLKLRSCRSSSATPNTSTNTASRRSVSAPVCNTKLVRPAPPPLPKKNNATYCFRSISGETMVEGNEDDTNSLFSTRTTDHHKKLSPELVDREIRDMFRKMETNGGDTSESERSSPSSQDLCAQGENDGAYQDYERNPDHYEFDKLECNTHLKNVDVFGAIHVPQTESAVRSGGAAPGNHYSLPSPRKRPLAIVGNPVSTPSQRRVSTQGLRSARLSNPLETSFHRSLPLRRYESEAFMYPTFHSQSESSTRSPSSASTGPLRGEHAVQIGDSDETTHRNGFGNPQPCNPSARRASSVSQVSLVLSSDSTEIEASPLSPFSDLYKSVTSMYFLDLLRKTRARGAQLPVVSKKSVSMYELAWREENEVLITSIYGSHDVEISSTEMDLIDRIAKSVREGGSIEGNEWVGGLFLQE</sequence>
<evidence type="ECO:0000256" key="1">
    <source>
        <dbReference type="SAM" id="MobiDB-lite"/>
    </source>
</evidence>
<feature type="compositionally biased region" description="Low complexity" evidence="1">
    <location>
        <begin position="299"/>
        <end position="312"/>
    </location>
</feature>
<keyword evidence="3" id="KW-1185">Reference proteome</keyword>
<dbReference type="AlphaFoldDB" id="A0A6G1KMA0"/>
<feature type="region of interest" description="Disordered" evidence="1">
    <location>
        <begin position="223"/>
        <end position="266"/>
    </location>
</feature>
<feature type="compositionally biased region" description="Polar residues" evidence="1">
    <location>
        <begin position="13"/>
        <end position="44"/>
    </location>
</feature>
<dbReference type="Proteomes" id="UP000799428">
    <property type="component" value="Unassembled WGS sequence"/>
</dbReference>
<feature type="region of interest" description="Disordered" evidence="1">
    <location>
        <begin position="297"/>
        <end position="349"/>
    </location>
</feature>
<feature type="compositionally biased region" description="Low complexity" evidence="1">
    <location>
        <begin position="63"/>
        <end position="81"/>
    </location>
</feature>
<feature type="compositionally biased region" description="Polar residues" evidence="1">
    <location>
        <begin position="251"/>
        <end position="266"/>
    </location>
</feature>
<organism evidence="2 3">
    <name type="scientific">Pleomassaria siparia CBS 279.74</name>
    <dbReference type="NCBI Taxonomy" id="1314801"/>
    <lineage>
        <taxon>Eukaryota</taxon>
        <taxon>Fungi</taxon>
        <taxon>Dikarya</taxon>
        <taxon>Ascomycota</taxon>
        <taxon>Pezizomycotina</taxon>
        <taxon>Dothideomycetes</taxon>
        <taxon>Pleosporomycetidae</taxon>
        <taxon>Pleosporales</taxon>
        <taxon>Pleomassariaceae</taxon>
        <taxon>Pleomassaria</taxon>
    </lineage>
</organism>
<dbReference type="OrthoDB" id="3678410at2759"/>
<dbReference type="EMBL" id="MU005765">
    <property type="protein sequence ID" value="KAF2713612.1"/>
    <property type="molecule type" value="Genomic_DNA"/>
</dbReference>
<protein>
    <submittedName>
        <fullName evidence="2">Uncharacterized protein</fullName>
    </submittedName>
</protein>
<gene>
    <name evidence="2" type="ORF">K504DRAFT_462131</name>
</gene>
<reference evidence="2" key="1">
    <citation type="journal article" date="2020" name="Stud. Mycol.">
        <title>101 Dothideomycetes genomes: a test case for predicting lifestyles and emergence of pathogens.</title>
        <authorList>
            <person name="Haridas S."/>
            <person name="Albert R."/>
            <person name="Binder M."/>
            <person name="Bloem J."/>
            <person name="Labutti K."/>
            <person name="Salamov A."/>
            <person name="Andreopoulos B."/>
            <person name="Baker S."/>
            <person name="Barry K."/>
            <person name="Bills G."/>
            <person name="Bluhm B."/>
            <person name="Cannon C."/>
            <person name="Castanera R."/>
            <person name="Culley D."/>
            <person name="Daum C."/>
            <person name="Ezra D."/>
            <person name="Gonzalez J."/>
            <person name="Henrissat B."/>
            <person name="Kuo A."/>
            <person name="Liang C."/>
            <person name="Lipzen A."/>
            <person name="Lutzoni F."/>
            <person name="Magnuson J."/>
            <person name="Mondo S."/>
            <person name="Nolan M."/>
            <person name="Ohm R."/>
            <person name="Pangilinan J."/>
            <person name="Park H.-J."/>
            <person name="Ramirez L."/>
            <person name="Alfaro M."/>
            <person name="Sun H."/>
            <person name="Tritt A."/>
            <person name="Yoshinaga Y."/>
            <person name="Zwiers L.-H."/>
            <person name="Turgeon B."/>
            <person name="Goodwin S."/>
            <person name="Spatafora J."/>
            <person name="Crous P."/>
            <person name="Grigoriev I."/>
        </authorList>
    </citation>
    <scope>NUCLEOTIDE SEQUENCE</scope>
    <source>
        <strain evidence="2">CBS 279.74</strain>
    </source>
</reference>
<proteinExistence type="predicted"/>
<feature type="region of interest" description="Disordered" evidence="1">
    <location>
        <begin position="156"/>
        <end position="190"/>
    </location>
</feature>
<feature type="region of interest" description="Disordered" evidence="1">
    <location>
        <begin position="1"/>
        <end position="81"/>
    </location>
</feature>
<accession>A0A6G1KMA0</accession>
<evidence type="ECO:0000313" key="2">
    <source>
        <dbReference type="EMBL" id="KAF2713612.1"/>
    </source>
</evidence>
<name>A0A6G1KMA0_9PLEO</name>
<evidence type="ECO:0000313" key="3">
    <source>
        <dbReference type="Proteomes" id="UP000799428"/>
    </source>
</evidence>